<feature type="domain" description="Periplasmic binding protein" evidence="3">
    <location>
        <begin position="159"/>
        <end position="460"/>
    </location>
</feature>
<keyword evidence="2" id="KW-0732">Signal</keyword>
<evidence type="ECO:0000259" key="3">
    <source>
        <dbReference type="Pfam" id="PF13407"/>
    </source>
</evidence>
<dbReference type="SUPFAM" id="SSF53822">
    <property type="entry name" value="Periplasmic binding protein-like I"/>
    <property type="match status" value="1"/>
</dbReference>
<dbReference type="PANTHER" id="PTHR30036">
    <property type="entry name" value="D-XYLOSE-BINDING PERIPLASMIC PROTEIN"/>
    <property type="match status" value="1"/>
</dbReference>
<dbReference type="InterPro" id="IPR028082">
    <property type="entry name" value="Peripla_BP_I"/>
</dbReference>
<dbReference type="RefSeq" id="WP_094254295.1">
    <property type="nucleotide sequence ID" value="NZ_NNCE01000001.1"/>
</dbReference>
<dbReference type="Proteomes" id="UP000295518">
    <property type="component" value="Unassembled WGS sequence"/>
</dbReference>
<comment type="caution">
    <text evidence="4">The sequence shown here is derived from an EMBL/GenBank/DDBJ whole genome shotgun (WGS) entry which is preliminary data.</text>
</comment>
<protein>
    <submittedName>
        <fullName evidence="4">Monosaccharide ABC transporter substrate-binding protein (CUT2 family)</fullName>
    </submittedName>
</protein>
<evidence type="ECO:0000313" key="5">
    <source>
        <dbReference type="Proteomes" id="UP000295518"/>
    </source>
</evidence>
<dbReference type="GO" id="GO:0030246">
    <property type="term" value="F:carbohydrate binding"/>
    <property type="evidence" value="ECO:0007669"/>
    <property type="project" value="TreeGrafter"/>
</dbReference>
<dbReference type="Gene3D" id="3.40.50.2300">
    <property type="match status" value="2"/>
</dbReference>
<dbReference type="AlphaFoldDB" id="A0A4R6IH60"/>
<dbReference type="Pfam" id="PF13407">
    <property type="entry name" value="Peripla_BP_4"/>
    <property type="match status" value="1"/>
</dbReference>
<evidence type="ECO:0000256" key="1">
    <source>
        <dbReference type="ARBA" id="ARBA00004196"/>
    </source>
</evidence>
<dbReference type="GO" id="GO:0030288">
    <property type="term" value="C:outer membrane-bounded periplasmic space"/>
    <property type="evidence" value="ECO:0007669"/>
    <property type="project" value="TreeGrafter"/>
</dbReference>
<dbReference type="OrthoDB" id="9769193at2"/>
<evidence type="ECO:0000313" key="4">
    <source>
        <dbReference type="EMBL" id="TDO21191.1"/>
    </source>
</evidence>
<dbReference type="EMBL" id="SNWN01000009">
    <property type="protein sequence ID" value="TDO21191.1"/>
    <property type="molecule type" value="Genomic_DNA"/>
</dbReference>
<accession>A0A4R6IH60</accession>
<comment type="subcellular location">
    <subcellularLocation>
        <location evidence="1">Cell envelope</location>
    </subcellularLocation>
</comment>
<sequence length="518" mass="54599">MKLNKKLLFGLGVPAIGTIATIAAVSCGTVDPFPGQSSKDLAEVQNASNFTVKNFEATGGTTEQNNALDTFLKGTTGKPTITLKSGVDKVSGKIVTDDFDISTVSGSTYSFEIKNVIYSGADSAKLNVLVKVTQGPSTGYYVETIANPKGAYTASDATFAMSFGDPNNPRWINATNYMTEAAKINGYGGNTTNVGVQNNQNTNLLSDLDKGAAALIIGSIDGNSVGSTVDSAVSKGAQVIAYDRLITGTANYNWYVAFDNYLIGQIQGMYMMAHFFGLDTTGKTDWTKETLLAAVKGATRLTSEKGIILSAGAQTDNNAGLFLGGALDIIKEVMKIDPQVKIYNRDGANSTIQQLDTNWSNTTAATNFAAVYNSLTTEQKNSLAGVLAPNDGIALAIAATSEINSRANQKANGIYITAHDGNIEAIDQLKKGATDSSIGMTISKPDINLTKVAASLATVLVAFPKATPDQIYSMVRLANPTIEFTLEQGQYKVGAKVINTIMLVPRVVTPQNVSSLSN</sequence>
<keyword evidence="5" id="KW-1185">Reference proteome</keyword>
<proteinExistence type="predicted"/>
<reference evidence="4 5" key="1">
    <citation type="submission" date="2019-03" db="EMBL/GenBank/DDBJ databases">
        <title>Genomic Encyclopedia of Archaeal and Bacterial Type Strains, Phase II (KMG-II): from individual species to whole genera.</title>
        <authorList>
            <person name="Goeker M."/>
        </authorList>
    </citation>
    <scope>NUCLEOTIDE SEQUENCE [LARGE SCALE GENOMIC DNA]</scope>
    <source>
        <strain evidence="4 5">ATCC 700618</strain>
    </source>
</reference>
<dbReference type="PANTHER" id="PTHR30036:SF1">
    <property type="entry name" value="D-XYLOSE-BINDING PERIPLASMIC PROTEIN"/>
    <property type="match status" value="1"/>
</dbReference>
<dbReference type="InterPro" id="IPR025997">
    <property type="entry name" value="SBP_2_dom"/>
</dbReference>
<evidence type="ECO:0000256" key="2">
    <source>
        <dbReference type="ARBA" id="ARBA00022729"/>
    </source>
</evidence>
<name>A0A4R6IH60_9MOLU</name>
<dbReference type="PROSITE" id="PS51257">
    <property type="entry name" value="PROKAR_LIPOPROTEIN"/>
    <property type="match status" value="1"/>
</dbReference>
<gene>
    <name evidence="4" type="ORF">EI74_0222</name>
</gene>
<dbReference type="InterPro" id="IPR050555">
    <property type="entry name" value="Bact_Solute-Bind_Prot2"/>
</dbReference>
<organism evidence="4 5">
    <name type="scientific">Mycoplasma testudineum</name>
    <dbReference type="NCBI Taxonomy" id="244584"/>
    <lineage>
        <taxon>Bacteria</taxon>
        <taxon>Bacillati</taxon>
        <taxon>Mycoplasmatota</taxon>
        <taxon>Mollicutes</taxon>
        <taxon>Mycoplasmataceae</taxon>
        <taxon>Mycoplasma</taxon>
    </lineage>
</organism>